<gene>
    <name evidence="4" type="ORF">HERI1096_LOCUS38558</name>
</gene>
<dbReference type="InterPro" id="IPR011992">
    <property type="entry name" value="EF-hand-dom_pair"/>
</dbReference>
<dbReference type="AlphaFoldDB" id="A0A7S3FLN0"/>
<sequence>MRAQWDVDDSGALDFSEIQRGFLAAGIEPSDWAAAFDALDGNGDNRITFEEFEANLGADERRKIEARLNEEGTMRSMYVPPEKWVETRSAEEMRWEAKVRQEAQRDGNRLRQNDILSNELGKG</sequence>
<name>A0A7S3FLN0_9EUKA</name>
<feature type="region of interest" description="Disordered" evidence="2">
    <location>
        <begin position="99"/>
        <end position="123"/>
    </location>
</feature>
<dbReference type="Pfam" id="PF13202">
    <property type="entry name" value="EF-hand_5"/>
    <property type="match status" value="1"/>
</dbReference>
<dbReference type="EMBL" id="HBHX01069821">
    <property type="protein sequence ID" value="CAE0150686.1"/>
    <property type="molecule type" value="Transcribed_RNA"/>
</dbReference>
<organism evidence="4">
    <name type="scientific">Haptolina ericina</name>
    <dbReference type="NCBI Taxonomy" id="156174"/>
    <lineage>
        <taxon>Eukaryota</taxon>
        <taxon>Haptista</taxon>
        <taxon>Haptophyta</taxon>
        <taxon>Prymnesiophyceae</taxon>
        <taxon>Prymnesiales</taxon>
        <taxon>Prymnesiaceae</taxon>
        <taxon>Haptolina</taxon>
    </lineage>
</organism>
<accession>A0A7S3FLN0</accession>
<evidence type="ECO:0000313" key="4">
    <source>
        <dbReference type="EMBL" id="CAE0150686.1"/>
    </source>
</evidence>
<proteinExistence type="predicted"/>
<dbReference type="PROSITE" id="PS50222">
    <property type="entry name" value="EF_HAND_2"/>
    <property type="match status" value="1"/>
</dbReference>
<dbReference type="InterPro" id="IPR018247">
    <property type="entry name" value="EF_Hand_1_Ca_BS"/>
</dbReference>
<evidence type="ECO:0000256" key="1">
    <source>
        <dbReference type="ARBA" id="ARBA00022837"/>
    </source>
</evidence>
<dbReference type="Gene3D" id="1.10.238.10">
    <property type="entry name" value="EF-hand"/>
    <property type="match status" value="1"/>
</dbReference>
<dbReference type="GO" id="GO:0005509">
    <property type="term" value="F:calcium ion binding"/>
    <property type="evidence" value="ECO:0007669"/>
    <property type="project" value="InterPro"/>
</dbReference>
<dbReference type="PROSITE" id="PS00018">
    <property type="entry name" value="EF_HAND_1"/>
    <property type="match status" value="1"/>
</dbReference>
<dbReference type="InterPro" id="IPR002048">
    <property type="entry name" value="EF_hand_dom"/>
</dbReference>
<dbReference type="SUPFAM" id="SSF47473">
    <property type="entry name" value="EF-hand"/>
    <property type="match status" value="1"/>
</dbReference>
<keyword evidence="1" id="KW-0106">Calcium</keyword>
<evidence type="ECO:0000256" key="2">
    <source>
        <dbReference type="SAM" id="MobiDB-lite"/>
    </source>
</evidence>
<protein>
    <recommendedName>
        <fullName evidence="3">EF-hand domain-containing protein</fullName>
    </recommendedName>
</protein>
<evidence type="ECO:0000259" key="3">
    <source>
        <dbReference type="PROSITE" id="PS50222"/>
    </source>
</evidence>
<reference evidence="4" key="1">
    <citation type="submission" date="2021-01" db="EMBL/GenBank/DDBJ databases">
        <authorList>
            <person name="Corre E."/>
            <person name="Pelletier E."/>
            <person name="Niang G."/>
            <person name="Scheremetjew M."/>
            <person name="Finn R."/>
            <person name="Kale V."/>
            <person name="Holt S."/>
            <person name="Cochrane G."/>
            <person name="Meng A."/>
            <person name="Brown T."/>
            <person name="Cohen L."/>
        </authorList>
    </citation>
    <scope>NUCLEOTIDE SEQUENCE</scope>
    <source>
        <strain evidence="4">CCMP281</strain>
    </source>
</reference>
<feature type="domain" description="EF-hand" evidence="3">
    <location>
        <begin position="27"/>
        <end position="62"/>
    </location>
</feature>
<feature type="compositionally biased region" description="Basic and acidic residues" evidence="2">
    <location>
        <begin position="99"/>
        <end position="112"/>
    </location>
</feature>